<reference evidence="1 2" key="1">
    <citation type="submission" date="2020-07" db="EMBL/GenBank/DDBJ databases">
        <title>Draft genome sequence of four isobutane-metabolizing strains capable of cometabolically degrading diverse ether contaminants.</title>
        <authorList>
            <person name="Chen W."/>
            <person name="Faulkner N."/>
            <person name="Smith C."/>
            <person name="Hyman M."/>
        </authorList>
    </citation>
    <scope>NUCLEOTIDE SEQUENCE [LARGE SCALE GENOMIC DNA]</scope>
    <source>
        <strain evidence="1 2">2A</strain>
    </source>
</reference>
<evidence type="ECO:0000313" key="1">
    <source>
        <dbReference type="EMBL" id="QNJ94875.1"/>
    </source>
</evidence>
<name>A0A7G8PKK9_9MYCO</name>
<dbReference type="Proteomes" id="UP000515498">
    <property type="component" value="Chromosome"/>
</dbReference>
<dbReference type="RefSeq" id="WP_187098473.1">
    <property type="nucleotide sequence ID" value="NZ_CP059894.1"/>
</dbReference>
<sequence>MTAPLRPAVEEVIRIPIAGPQPYNTLAYIRFAPTNIANEVRPAVPGHLAHVTKISPSPLVISGYNPNDPRQQHVEHSSTAVLTSLFASDDGSFTAAADFIEPTTKIDEMGRVVYTWQWAARFDDDLLSFVACITSWVLLYEPRRTPMLPPRNALAALSNRVNTLTAWAPTSIDIHAPKVL</sequence>
<proteinExistence type="predicted"/>
<dbReference type="AlphaFoldDB" id="A0A7G8PKK9"/>
<gene>
    <name evidence="1" type="ORF">HZU40_11865</name>
</gene>
<evidence type="ECO:0000313" key="2">
    <source>
        <dbReference type="Proteomes" id="UP000515498"/>
    </source>
</evidence>
<protein>
    <submittedName>
        <fullName evidence="1">Uncharacterized protein</fullName>
    </submittedName>
</protein>
<organism evidence="1 2">
    <name type="scientific">Mycolicibacterium fluoranthenivorans</name>
    <dbReference type="NCBI Taxonomy" id="258505"/>
    <lineage>
        <taxon>Bacteria</taxon>
        <taxon>Bacillati</taxon>
        <taxon>Actinomycetota</taxon>
        <taxon>Actinomycetes</taxon>
        <taxon>Mycobacteriales</taxon>
        <taxon>Mycobacteriaceae</taxon>
        <taxon>Mycolicibacterium</taxon>
    </lineage>
</organism>
<dbReference type="KEGG" id="mflu:HZU40_11865"/>
<accession>A0A7G8PKK9</accession>
<dbReference type="EMBL" id="CP059894">
    <property type="protein sequence ID" value="QNJ94875.1"/>
    <property type="molecule type" value="Genomic_DNA"/>
</dbReference>